<dbReference type="InterPro" id="IPR030564">
    <property type="entry name" value="Myotubularin"/>
</dbReference>
<dbReference type="InterPro" id="IPR010569">
    <property type="entry name" value="Myotubularin-like_Pase_dom"/>
</dbReference>
<reference evidence="3 4" key="2">
    <citation type="submission" date="2018-11" db="EMBL/GenBank/DDBJ databases">
        <authorList>
            <consortium name="Pathogen Informatics"/>
        </authorList>
    </citation>
    <scope>NUCLEOTIDE SEQUENCE [LARGE SCALE GENOMIC DNA]</scope>
</reference>
<organism evidence="5">
    <name type="scientific">Hymenolepis diminuta</name>
    <name type="common">Rat tapeworm</name>
    <dbReference type="NCBI Taxonomy" id="6216"/>
    <lineage>
        <taxon>Eukaryota</taxon>
        <taxon>Metazoa</taxon>
        <taxon>Spiralia</taxon>
        <taxon>Lophotrochozoa</taxon>
        <taxon>Platyhelminthes</taxon>
        <taxon>Cestoda</taxon>
        <taxon>Eucestoda</taxon>
        <taxon>Cyclophyllidea</taxon>
        <taxon>Hymenolepididae</taxon>
        <taxon>Hymenolepis</taxon>
    </lineage>
</organism>
<name>A0A158QEX5_HYMDI</name>
<evidence type="ECO:0000313" key="5">
    <source>
        <dbReference type="WBParaSite" id="HDID_0000804501-mRNA-1"/>
    </source>
</evidence>
<evidence type="ECO:0000256" key="1">
    <source>
        <dbReference type="ARBA" id="ARBA00007471"/>
    </source>
</evidence>
<dbReference type="PANTHER" id="PTHR10807">
    <property type="entry name" value="MYOTUBULARIN-RELATED"/>
    <property type="match status" value="1"/>
</dbReference>
<reference evidence="5" key="1">
    <citation type="submission" date="2016-04" db="UniProtKB">
        <authorList>
            <consortium name="WormBaseParasite"/>
        </authorList>
    </citation>
    <scope>IDENTIFICATION</scope>
</reference>
<dbReference type="InterPro" id="IPR029021">
    <property type="entry name" value="Prot-tyrosine_phosphatase-like"/>
</dbReference>
<dbReference type="SUPFAM" id="SSF52799">
    <property type="entry name" value="(Phosphotyrosine protein) phosphatases II"/>
    <property type="match status" value="1"/>
</dbReference>
<comment type="similarity">
    <text evidence="1">Belongs to the protein-tyrosine phosphatase family. Non-receptor class myotubularin subfamily.</text>
</comment>
<accession>A0A158QEX5</accession>
<dbReference type="PROSITE" id="PS51339">
    <property type="entry name" value="PPASE_MYOTUBULARIN"/>
    <property type="match status" value="1"/>
</dbReference>
<dbReference type="GO" id="GO:0005737">
    <property type="term" value="C:cytoplasm"/>
    <property type="evidence" value="ECO:0007669"/>
    <property type="project" value="TreeGrafter"/>
</dbReference>
<dbReference type="GO" id="GO:0010507">
    <property type="term" value="P:negative regulation of autophagy"/>
    <property type="evidence" value="ECO:0007669"/>
    <property type="project" value="TreeGrafter"/>
</dbReference>
<dbReference type="GO" id="GO:0019903">
    <property type="term" value="F:protein phosphatase binding"/>
    <property type="evidence" value="ECO:0007669"/>
    <property type="project" value="TreeGrafter"/>
</dbReference>
<feature type="domain" description="Myotubularin phosphatase" evidence="2">
    <location>
        <begin position="133"/>
        <end position="629"/>
    </location>
</feature>
<dbReference type="STRING" id="6216.A0A158QEX5"/>
<dbReference type="GO" id="GO:0004438">
    <property type="term" value="F:phosphatidylinositol-3-phosphate phosphatase activity"/>
    <property type="evidence" value="ECO:0007669"/>
    <property type="project" value="TreeGrafter"/>
</dbReference>
<dbReference type="OrthoDB" id="271628at2759"/>
<evidence type="ECO:0000313" key="3">
    <source>
        <dbReference type="EMBL" id="VDL60361.1"/>
    </source>
</evidence>
<evidence type="ECO:0000259" key="2">
    <source>
        <dbReference type="PROSITE" id="PS51339"/>
    </source>
</evidence>
<evidence type="ECO:0000313" key="4">
    <source>
        <dbReference type="Proteomes" id="UP000274504"/>
    </source>
</evidence>
<dbReference type="AlphaFoldDB" id="A0A158QEX5"/>
<dbReference type="Proteomes" id="UP000274504">
    <property type="component" value="Unassembled WGS sequence"/>
</dbReference>
<dbReference type="WBParaSite" id="HDID_0000804501-mRNA-1">
    <property type="protein sequence ID" value="HDID_0000804501-mRNA-1"/>
    <property type="gene ID" value="HDID_0000804501"/>
</dbReference>
<dbReference type="EMBL" id="UYSG01011018">
    <property type="protein sequence ID" value="VDL60361.1"/>
    <property type="molecule type" value="Genomic_DNA"/>
</dbReference>
<dbReference type="GO" id="GO:0046856">
    <property type="term" value="P:phosphatidylinositol dephosphorylation"/>
    <property type="evidence" value="ECO:0007669"/>
    <property type="project" value="TreeGrafter"/>
</dbReference>
<sequence length="683" mass="76742">MLNNAYLCGPDGFVIQGSYNVSSKGIEVSNEKEGFLIHRKVIDRLERIAPSQNPIPQSNGNSNSTQRRFGRVPASWYTLGIGTKDFLFYEISFASAREQQTVHNHLFHLLREPSWKSDECITDYPAIDDGGRTIQVFSPEFDFAEQISNNQLRISDVNHDFQVCSSYPQLVIVPESVNDSVITNASRCRCGSRFPLIKYFHAPKSTILATTSRKMFLGSSSFASRLNQSSLTNDTSSISGSIQPSSSKPELQANDQLLDAMLSPSGRGLVINLANESSSLSVVSSSNSKSTKKGDKPYIFSVPLHIERRDFSTIIAEDTLPKKSKKRWHLNRSNRESSADLYDKGWKSMPKPLPDPNKIHEIFVRFIEDITTPTAIPSQQNSNAAFNLPNLLRPATTTTEEDVASGKSAFADVKVSLKKTTAWLGLVRDTLAIASTAACALCGRDRLDKTGEGLSVLLVSNEGTDRSLLISSLTQIILSADFRTIPLVQRDWVAAGHPFTRRCSRLLTQPSGQLKEASPIFLLFLDCVWQIWSQYPSFFEFNEELLLLLARHVYLCDFANFIGDCDVMRKNIPHLKKKPSFWSYVNCPEVNKTIQNCLYTPPDEDYDPDSRICWPCVNPHAINVWREVYQRILLPNPCTIWSSQREALAEANSKYKRAFETVRDLEEILKDLVDMASKEDLLP</sequence>
<dbReference type="Pfam" id="PF06602">
    <property type="entry name" value="Myotub-related"/>
    <property type="match status" value="1"/>
</dbReference>
<gene>
    <name evidence="3" type="ORF">HDID_LOCUS8043</name>
</gene>
<dbReference type="PANTHER" id="PTHR10807:SF73">
    <property type="entry name" value="LD06050P"/>
    <property type="match status" value="1"/>
</dbReference>
<protein>
    <submittedName>
        <fullName evidence="5">Myotubularin phosphatase domain-containing protein</fullName>
    </submittedName>
</protein>
<proteinExistence type="inferred from homology"/>
<dbReference type="GO" id="GO:0106018">
    <property type="term" value="F:phosphatidylinositol-3,5-bisphosphate phosphatase activity"/>
    <property type="evidence" value="ECO:0007669"/>
    <property type="project" value="TreeGrafter"/>
</dbReference>